<dbReference type="eggNOG" id="ENOG502R279">
    <property type="taxonomic scope" value="Eukaryota"/>
</dbReference>
<dbReference type="EMBL" id="DF238832">
    <property type="protein sequence ID" value="GAC99703.1"/>
    <property type="molecule type" value="Genomic_DNA"/>
</dbReference>
<feature type="region of interest" description="Disordered" evidence="1">
    <location>
        <begin position="161"/>
        <end position="187"/>
    </location>
</feature>
<reference evidence="3" key="1">
    <citation type="journal article" date="2013" name="Genome Announc.">
        <title>Draft genome sequence of the basidiomycetous yeast-like fungus Pseudozyma hubeiensis SY62, which produces an abundant amount of the biosurfactant mannosylerythritol lipids.</title>
        <authorList>
            <person name="Konishi M."/>
            <person name="Hatada Y."/>
            <person name="Horiuchi J."/>
        </authorList>
    </citation>
    <scope>NUCLEOTIDE SEQUENCE [LARGE SCALE GENOMIC DNA]</scope>
    <source>
        <strain evidence="3">SY62</strain>
    </source>
</reference>
<keyword evidence="3" id="KW-1185">Reference proteome</keyword>
<name>R9PEA6_PSEHS</name>
<dbReference type="AlphaFoldDB" id="R9PEA6"/>
<dbReference type="RefSeq" id="XP_012193290.1">
    <property type="nucleotide sequence ID" value="XM_012337900.1"/>
</dbReference>
<accession>R9PEA6</accession>
<dbReference type="Proteomes" id="UP000014071">
    <property type="component" value="Unassembled WGS sequence"/>
</dbReference>
<evidence type="ECO:0000256" key="1">
    <source>
        <dbReference type="SAM" id="MobiDB-lite"/>
    </source>
</evidence>
<evidence type="ECO:0000313" key="2">
    <source>
        <dbReference type="EMBL" id="GAC99703.1"/>
    </source>
</evidence>
<dbReference type="OrthoDB" id="3209743at2759"/>
<dbReference type="HOGENOM" id="CLU_874705_0_0_1"/>
<evidence type="ECO:0000313" key="3">
    <source>
        <dbReference type="Proteomes" id="UP000014071"/>
    </source>
</evidence>
<gene>
    <name evidence="2" type="ORF">PHSY_007306</name>
</gene>
<feature type="region of interest" description="Disordered" evidence="1">
    <location>
        <begin position="332"/>
        <end position="361"/>
    </location>
</feature>
<sequence length="361" mass="41236">MAGLLLRQLDPVRQIQRTCSFRLEPSVLLRCPHILCFTAEDVAESPLSLFPLCLSAVLRCARGPKDCGVIFDSSDAVMDEAKKMVRLDHVSKPWTRESWEKARPFILEQRQKLETSGWAGTDSARTEMYVLRRTAPHGAFTDDGFMYIRMPKKFIDFHRSSRSAEEDKAEENDDAKQRKTLRRRKENAPSYKLDNEYIWKVRVDGDGETSERDPNVILDTPEPLENIFYLVQCLSPGMAKLEYNRKDAMQPNTKQSDLRDDPEAPAMRHRAVFAASEKMVRTLPPAFWMKKNEIELRKILGGEAYEATMRAASDDKRSHVRDVKGLNEKVWEEALPPRSETEKKGKKSKAMKSAKAVAASA</sequence>
<proteinExistence type="predicted"/>
<dbReference type="GeneID" id="24112569"/>
<protein>
    <submittedName>
        <fullName evidence="2">Expressed protein</fullName>
    </submittedName>
</protein>
<organism evidence="2 3">
    <name type="scientific">Pseudozyma hubeiensis (strain SY62)</name>
    <name type="common">Yeast</name>
    <dbReference type="NCBI Taxonomy" id="1305764"/>
    <lineage>
        <taxon>Eukaryota</taxon>
        <taxon>Fungi</taxon>
        <taxon>Dikarya</taxon>
        <taxon>Basidiomycota</taxon>
        <taxon>Ustilaginomycotina</taxon>
        <taxon>Ustilaginomycetes</taxon>
        <taxon>Ustilaginales</taxon>
        <taxon>Ustilaginaceae</taxon>
        <taxon>Pseudozyma</taxon>
    </lineage>
</organism>